<keyword evidence="5" id="KW-0614">Plasmid</keyword>
<evidence type="ECO:0000256" key="2">
    <source>
        <dbReference type="SAM" id="Coils"/>
    </source>
</evidence>
<keyword evidence="2" id="KW-0175">Coiled coil</keyword>
<dbReference type="AlphaFoldDB" id="A0A6M6JW77"/>
<feature type="coiled-coil region" evidence="2">
    <location>
        <begin position="5"/>
        <end position="39"/>
    </location>
</feature>
<feature type="domain" description="Phage capsid-like C-terminal" evidence="4">
    <location>
        <begin position="148"/>
        <end position="393"/>
    </location>
</feature>
<gene>
    <name evidence="5" type="ORF">HOP40_35335</name>
</gene>
<evidence type="ECO:0000313" key="6">
    <source>
        <dbReference type="Proteomes" id="UP000505377"/>
    </source>
</evidence>
<reference evidence="5 6" key="1">
    <citation type="submission" date="2020-05" db="EMBL/GenBank/DDBJ databases">
        <authorList>
            <person name="Mo P."/>
        </authorList>
    </citation>
    <scope>NUCLEOTIDE SEQUENCE [LARGE SCALE GENOMIC DNA]</scope>
    <source>
        <strain evidence="5 6">Gen01</strain>
        <plasmid evidence="5 6">unnamed3</plasmid>
    </source>
</reference>
<evidence type="ECO:0000259" key="4">
    <source>
        <dbReference type="Pfam" id="PF05065"/>
    </source>
</evidence>
<proteinExistence type="predicted"/>
<dbReference type="EMBL" id="CP053567">
    <property type="protein sequence ID" value="QJY51256.1"/>
    <property type="molecule type" value="Genomic_DNA"/>
</dbReference>
<evidence type="ECO:0000313" key="5">
    <source>
        <dbReference type="EMBL" id="QJY51256.1"/>
    </source>
</evidence>
<name>A0A6M6JW77_9PSEU</name>
<dbReference type="NCBIfam" id="TIGR01554">
    <property type="entry name" value="major_cap_HK97"/>
    <property type="match status" value="1"/>
</dbReference>
<feature type="region of interest" description="Disordered" evidence="3">
    <location>
        <begin position="74"/>
        <end position="108"/>
    </location>
</feature>
<organism evidence="5 6">
    <name type="scientific">Pseudonocardia broussonetiae</name>
    <dbReference type="NCBI Taxonomy" id="2736640"/>
    <lineage>
        <taxon>Bacteria</taxon>
        <taxon>Bacillati</taxon>
        <taxon>Actinomycetota</taxon>
        <taxon>Actinomycetes</taxon>
        <taxon>Pseudonocardiales</taxon>
        <taxon>Pseudonocardiaceae</taxon>
        <taxon>Pseudonocardia</taxon>
    </lineage>
</organism>
<protein>
    <submittedName>
        <fullName evidence="5">Phage major capsid protein</fullName>
    </submittedName>
</protein>
<feature type="compositionally biased region" description="Basic and acidic residues" evidence="3">
    <location>
        <begin position="97"/>
        <end position="108"/>
    </location>
</feature>
<dbReference type="SUPFAM" id="SSF56563">
    <property type="entry name" value="Major capsid protein gp5"/>
    <property type="match status" value="1"/>
</dbReference>
<keyword evidence="6" id="KW-1185">Reference proteome</keyword>
<evidence type="ECO:0000256" key="3">
    <source>
        <dbReference type="SAM" id="MobiDB-lite"/>
    </source>
</evidence>
<dbReference type="Pfam" id="PF05065">
    <property type="entry name" value="Phage_capsid"/>
    <property type="match status" value="1"/>
</dbReference>
<dbReference type="RefSeq" id="WP_172170204.1">
    <property type="nucleotide sequence ID" value="NZ_CP053567.1"/>
</dbReference>
<comment type="subcellular location">
    <subcellularLocation>
        <location evidence="1">Virion</location>
    </subcellularLocation>
</comment>
<geneLocation type="plasmid" evidence="5 6">
    <name>unnamed3</name>
</geneLocation>
<dbReference type="InterPro" id="IPR024455">
    <property type="entry name" value="Phage_capsid"/>
</dbReference>
<dbReference type="Proteomes" id="UP000505377">
    <property type="component" value="Plasmid unnamed3"/>
</dbReference>
<dbReference type="InterPro" id="IPR054612">
    <property type="entry name" value="Phage_capsid-like_C"/>
</dbReference>
<feature type="compositionally biased region" description="Polar residues" evidence="3">
    <location>
        <begin position="85"/>
        <end position="96"/>
    </location>
</feature>
<dbReference type="KEGG" id="pbro:HOP40_35335"/>
<sequence>MNPYLVAQRAKYEALRTSIEGLQSRAADANRDLTEDELRSVTDQGAEARKLADTIESLTEIETRHAAVAATAAQVEADTTHNRETATGATRVGNAQSRDRDPGHYRRDGSNGFFADLFAARSLQDGDAIRRLTEHNRALGMATEGPGVIPPVWMSSEFAELARQQRRVAAAVRNIPLTSAAPISMPKQTAGTDAVVLEQAENAPTTFTNAWDSGVDTVSPLATAGGQKVSRQMLDSGNPAVDALIYSDLIAAYNTKVEAKVVAAMVTSAGAATVTYATEAAFTTALGNLAVSDDIITTATAVRSARKLPADVLVSGVTRYGSLLKMKDGSGRPLIPSDSGGAMNVIGTGSVAVDGRIHGLGVLASDGITAYPESILVARASDTILFESPTLRFRYEEPDGPEIIRLGIWAYTAVYVKYAGSSVKRLVITAA</sequence>
<accession>A0A6M6JW77</accession>
<evidence type="ECO:0000256" key="1">
    <source>
        <dbReference type="ARBA" id="ARBA00004328"/>
    </source>
</evidence>